<name>A0A2X3DGH4_KLEPN</name>
<dbReference type="Proteomes" id="UP000250675">
    <property type="component" value="Unassembled WGS sequence"/>
</dbReference>
<reference evidence="1 2" key="1">
    <citation type="submission" date="2018-06" db="EMBL/GenBank/DDBJ databases">
        <authorList>
            <consortium name="Pathogen Informatics"/>
            <person name="Doyle S."/>
        </authorList>
    </citation>
    <scope>NUCLEOTIDE SEQUENCE [LARGE SCALE GENOMIC DNA]</scope>
    <source>
        <strain evidence="1 2">NCTC9645</strain>
    </source>
</reference>
<proteinExistence type="predicted"/>
<gene>
    <name evidence="1" type="ORF">NCTC9645_01357</name>
</gene>
<accession>A0A2X3DGH4</accession>
<sequence length="116" mass="13291">MMENRIEVESLVTIADHLKALAEINDSIAGISYQLNYSNGDNVWRRRAGMALHKCKSIRVAIQCKLAVLRQEEKEKNAELHQRHSDFLVKELMAVVPLETFQECDQRAKKKAEGIQ</sequence>
<dbReference type="AlphaFoldDB" id="A0A2X3DGH4"/>
<dbReference type="EMBL" id="UASO01000004">
    <property type="protein sequence ID" value="SQC19955.1"/>
    <property type="molecule type" value="Genomic_DNA"/>
</dbReference>
<organism evidence="1 2">
    <name type="scientific">Klebsiella pneumoniae</name>
    <dbReference type="NCBI Taxonomy" id="573"/>
    <lineage>
        <taxon>Bacteria</taxon>
        <taxon>Pseudomonadati</taxon>
        <taxon>Pseudomonadota</taxon>
        <taxon>Gammaproteobacteria</taxon>
        <taxon>Enterobacterales</taxon>
        <taxon>Enterobacteriaceae</taxon>
        <taxon>Klebsiella/Raoultella group</taxon>
        <taxon>Klebsiella</taxon>
        <taxon>Klebsiella pneumoniae complex</taxon>
    </lineage>
</organism>
<protein>
    <submittedName>
        <fullName evidence="1">Uncharacterized protein</fullName>
    </submittedName>
</protein>
<evidence type="ECO:0000313" key="1">
    <source>
        <dbReference type="EMBL" id="SQC19955.1"/>
    </source>
</evidence>
<evidence type="ECO:0000313" key="2">
    <source>
        <dbReference type="Proteomes" id="UP000250675"/>
    </source>
</evidence>